<comment type="caution">
    <text evidence="1">The sequence shown here is derived from an EMBL/GenBank/DDBJ whole genome shotgun (WGS) entry which is preliminary data.</text>
</comment>
<reference evidence="1 2" key="1">
    <citation type="submission" date="2019-07" db="EMBL/GenBank/DDBJ databases">
        <title>Draft genome assembly of a fouling barnacle, Amphibalanus amphitrite (Darwin, 1854): The first reference genome for Thecostraca.</title>
        <authorList>
            <person name="Kim W."/>
        </authorList>
    </citation>
    <scope>NUCLEOTIDE SEQUENCE [LARGE SCALE GENOMIC DNA]</scope>
    <source>
        <strain evidence="1">SNU_AA5</strain>
        <tissue evidence="1">Soma without cirri and trophi</tissue>
    </source>
</reference>
<dbReference type="AlphaFoldDB" id="A0A6A4X2L9"/>
<dbReference type="EMBL" id="VIIS01000325">
    <property type="protein sequence ID" value="KAF0310274.1"/>
    <property type="molecule type" value="Genomic_DNA"/>
</dbReference>
<sequence length="78" mass="8699">MDAASVDATAGLWRRRVQQLLSGDRLRTAYDAVTGWWPDRWEMMPYYEAVDETDSEGKTVVAPTAFIKSSNAPSVSTD</sequence>
<protein>
    <submittedName>
        <fullName evidence="1">Uncharacterized protein</fullName>
    </submittedName>
</protein>
<evidence type="ECO:0000313" key="1">
    <source>
        <dbReference type="EMBL" id="KAF0310274.1"/>
    </source>
</evidence>
<accession>A0A6A4X2L9</accession>
<gene>
    <name evidence="1" type="ORF">FJT64_002018</name>
</gene>
<keyword evidence="2" id="KW-1185">Reference proteome</keyword>
<name>A0A6A4X2L9_AMPAM</name>
<dbReference type="Proteomes" id="UP000440578">
    <property type="component" value="Unassembled WGS sequence"/>
</dbReference>
<proteinExistence type="predicted"/>
<organism evidence="1 2">
    <name type="scientific">Amphibalanus amphitrite</name>
    <name type="common">Striped barnacle</name>
    <name type="synonym">Balanus amphitrite</name>
    <dbReference type="NCBI Taxonomy" id="1232801"/>
    <lineage>
        <taxon>Eukaryota</taxon>
        <taxon>Metazoa</taxon>
        <taxon>Ecdysozoa</taxon>
        <taxon>Arthropoda</taxon>
        <taxon>Crustacea</taxon>
        <taxon>Multicrustacea</taxon>
        <taxon>Cirripedia</taxon>
        <taxon>Thoracica</taxon>
        <taxon>Thoracicalcarea</taxon>
        <taxon>Balanomorpha</taxon>
        <taxon>Balanoidea</taxon>
        <taxon>Balanidae</taxon>
        <taxon>Amphibalaninae</taxon>
        <taxon>Amphibalanus</taxon>
    </lineage>
</organism>
<evidence type="ECO:0000313" key="2">
    <source>
        <dbReference type="Proteomes" id="UP000440578"/>
    </source>
</evidence>